<accession>A0A2A4G4G7</accession>
<proteinExistence type="predicted"/>
<organism evidence="1 2">
    <name type="scientific">Sediminicola luteus</name>
    <dbReference type="NCBI Taxonomy" id="319238"/>
    <lineage>
        <taxon>Bacteria</taxon>
        <taxon>Pseudomonadati</taxon>
        <taxon>Bacteroidota</taxon>
        <taxon>Flavobacteriia</taxon>
        <taxon>Flavobacteriales</taxon>
        <taxon>Flavobacteriaceae</taxon>
        <taxon>Sediminicola</taxon>
    </lineage>
</organism>
<reference evidence="1 2" key="1">
    <citation type="submission" date="2017-04" db="EMBL/GenBank/DDBJ databases">
        <title>A new member of the family Flavobacteriaceae isolated from ascidians.</title>
        <authorList>
            <person name="Chen L."/>
        </authorList>
    </citation>
    <scope>NUCLEOTIDE SEQUENCE [LARGE SCALE GENOMIC DNA]</scope>
    <source>
        <strain evidence="1 2">HQA918</strain>
    </source>
</reference>
<dbReference type="Proteomes" id="UP000219559">
    <property type="component" value="Unassembled WGS sequence"/>
</dbReference>
<protein>
    <submittedName>
        <fullName evidence="1">Uncharacterized protein</fullName>
    </submittedName>
</protein>
<dbReference type="EMBL" id="NBWU01000008">
    <property type="protein sequence ID" value="PCE62642.1"/>
    <property type="molecule type" value="Genomic_DNA"/>
</dbReference>
<gene>
    <name evidence="1" type="ORF">B7P33_18590</name>
</gene>
<sequence length="163" mass="19445">MSKKEATYRHQDWVKKMARLVYEGYSYNDAFLLTIDQYDPQKHDSISDSDWQIIYGKAADLVAQVIVKKEKEGSLHRVEKKLKVSALKNKEMVQRMEATLYKNPYAKPLSLFERMQMSYRSYQYEHKNPTKVLQLMVRRFNIDLTDPNDRPLKILKRLQKENP</sequence>
<comment type="caution">
    <text evidence="1">The sequence shown here is derived from an EMBL/GenBank/DDBJ whole genome shotgun (WGS) entry which is preliminary data.</text>
</comment>
<dbReference type="AlphaFoldDB" id="A0A2A4G4G7"/>
<dbReference type="RefSeq" id="WP_097443729.1">
    <property type="nucleotide sequence ID" value="NZ_NBWU01000008.1"/>
</dbReference>
<name>A0A2A4G4G7_9FLAO</name>
<evidence type="ECO:0000313" key="1">
    <source>
        <dbReference type="EMBL" id="PCE62642.1"/>
    </source>
</evidence>
<evidence type="ECO:0000313" key="2">
    <source>
        <dbReference type="Proteomes" id="UP000219559"/>
    </source>
</evidence>
<keyword evidence="2" id="KW-1185">Reference proteome</keyword>